<protein>
    <submittedName>
        <fullName evidence="1">Uncharacterized protein</fullName>
    </submittedName>
</protein>
<reference evidence="1" key="1">
    <citation type="journal article" date="2021" name="Proc. Natl. Acad. Sci. U.S.A.">
        <title>A Catalog of Tens of Thousands of Viruses from Human Metagenomes Reveals Hidden Associations with Chronic Diseases.</title>
        <authorList>
            <person name="Tisza M.J."/>
            <person name="Buck C.B."/>
        </authorList>
    </citation>
    <scope>NUCLEOTIDE SEQUENCE</scope>
    <source>
        <strain evidence="1">CtjhW4</strain>
    </source>
</reference>
<proteinExistence type="predicted"/>
<dbReference type="EMBL" id="BK015491">
    <property type="protein sequence ID" value="DAE09737.1"/>
    <property type="molecule type" value="Genomic_DNA"/>
</dbReference>
<accession>A0A8S5PTB6</accession>
<evidence type="ECO:0000313" key="1">
    <source>
        <dbReference type="EMBL" id="DAE09737.1"/>
    </source>
</evidence>
<sequence>MLKQATDVKTGKLNLTQFRESIERSGKSIKDYAKDMAALGPEGQ</sequence>
<organism evidence="1">
    <name type="scientific">Myoviridae sp. ctjhW4</name>
    <dbReference type="NCBI Taxonomy" id="2825162"/>
    <lineage>
        <taxon>Viruses</taxon>
        <taxon>Duplodnaviria</taxon>
        <taxon>Heunggongvirae</taxon>
        <taxon>Uroviricota</taxon>
        <taxon>Caudoviricetes</taxon>
    </lineage>
</organism>
<name>A0A8S5PTB6_9CAUD</name>